<keyword evidence="5" id="KW-1185">Reference proteome</keyword>
<feature type="compositionally biased region" description="Basic and acidic residues" evidence="2">
    <location>
        <begin position="1164"/>
        <end position="1177"/>
    </location>
</feature>
<proteinExistence type="predicted"/>
<protein>
    <recommendedName>
        <fullName evidence="3">CAP-Gly domain-containing protein</fullName>
    </recommendedName>
</protein>
<feature type="region of interest" description="Disordered" evidence="2">
    <location>
        <begin position="1147"/>
        <end position="1207"/>
    </location>
</feature>
<feature type="compositionally biased region" description="Polar residues" evidence="2">
    <location>
        <begin position="914"/>
        <end position="930"/>
    </location>
</feature>
<feature type="compositionally biased region" description="Basic and acidic residues" evidence="2">
    <location>
        <begin position="426"/>
        <end position="451"/>
    </location>
</feature>
<dbReference type="GO" id="GO:0034453">
    <property type="term" value="P:microtubule anchoring"/>
    <property type="evidence" value="ECO:0007669"/>
    <property type="project" value="InterPro"/>
</dbReference>
<accession>A0AAV2KZU7</accession>
<feature type="region of interest" description="Disordered" evidence="2">
    <location>
        <begin position="1609"/>
        <end position="1689"/>
    </location>
</feature>
<dbReference type="Proteomes" id="UP001497482">
    <property type="component" value="Chromosome 2"/>
</dbReference>
<keyword evidence="1" id="KW-0175">Coiled coil</keyword>
<feature type="region of interest" description="Disordered" evidence="2">
    <location>
        <begin position="1269"/>
        <end position="1292"/>
    </location>
</feature>
<feature type="compositionally biased region" description="Basic and acidic residues" evidence="2">
    <location>
        <begin position="626"/>
        <end position="635"/>
    </location>
</feature>
<feature type="compositionally biased region" description="Basic residues" evidence="2">
    <location>
        <begin position="377"/>
        <end position="388"/>
    </location>
</feature>
<feature type="compositionally biased region" description="Basic and acidic residues" evidence="2">
    <location>
        <begin position="1798"/>
        <end position="1818"/>
    </location>
</feature>
<feature type="compositionally biased region" description="Polar residues" evidence="2">
    <location>
        <begin position="99"/>
        <end position="114"/>
    </location>
</feature>
<feature type="compositionally biased region" description="Basic and acidic residues" evidence="2">
    <location>
        <begin position="1269"/>
        <end position="1284"/>
    </location>
</feature>
<feature type="compositionally biased region" description="Polar residues" evidence="2">
    <location>
        <begin position="1780"/>
        <end position="1792"/>
    </location>
</feature>
<feature type="compositionally biased region" description="Low complexity" evidence="2">
    <location>
        <begin position="636"/>
        <end position="647"/>
    </location>
</feature>
<feature type="compositionally biased region" description="Basic and acidic residues" evidence="2">
    <location>
        <begin position="1186"/>
        <end position="1203"/>
    </location>
</feature>
<feature type="region of interest" description="Disordered" evidence="2">
    <location>
        <begin position="846"/>
        <end position="894"/>
    </location>
</feature>
<dbReference type="InterPro" id="IPR028750">
    <property type="entry name" value="CEP350/CC187"/>
</dbReference>
<feature type="coiled-coil region" evidence="1">
    <location>
        <begin position="542"/>
        <end position="580"/>
    </location>
</feature>
<name>A0AAV2KZU7_KNICA</name>
<feature type="region of interest" description="Disordered" evidence="2">
    <location>
        <begin position="221"/>
        <end position="263"/>
    </location>
</feature>
<organism evidence="4 5">
    <name type="scientific">Knipowitschia caucasica</name>
    <name type="common">Caucasian dwarf goby</name>
    <name type="synonym">Pomatoschistus caucasicus</name>
    <dbReference type="NCBI Taxonomy" id="637954"/>
    <lineage>
        <taxon>Eukaryota</taxon>
        <taxon>Metazoa</taxon>
        <taxon>Chordata</taxon>
        <taxon>Craniata</taxon>
        <taxon>Vertebrata</taxon>
        <taxon>Euteleostomi</taxon>
        <taxon>Actinopterygii</taxon>
        <taxon>Neopterygii</taxon>
        <taxon>Teleostei</taxon>
        <taxon>Neoteleostei</taxon>
        <taxon>Acanthomorphata</taxon>
        <taxon>Gobiaria</taxon>
        <taxon>Gobiiformes</taxon>
        <taxon>Gobioidei</taxon>
        <taxon>Gobiidae</taxon>
        <taxon>Gobiinae</taxon>
        <taxon>Knipowitschia</taxon>
    </lineage>
</organism>
<dbReference type="InterPro" id="IPR000938">
    <property type="entry name" value="CAP-Gly_domain"/>
</dbReference>
<sequence length="2457" mass="277277">MRRSKRAEAVLQSGLDVKASDEITSAWNGLAQSKAALRQIENKLEAGPGSGVLLESVMVSSKKKPSRKDLNKDGQQRDQIEKSTKMRSGHSRSPEKSSSRGPLQNSTQENTARNSVEFREPLASYREATPPPHPSSKPELGSLQSATGSSYSSQLSNSNLVYERESRDKQTDEDVDSTHSSTVERMEIRYLNDLPALDTIRTNLSHSRELTREAIQQTSTVKAQILQSTDGKGSGSTPSTSPGSASQRLENLRRHQPDDKLEKLKERIRKQRKHLEEAAEKEKFGSYLERPLVGNDSCGTSTIPSVKVRKVAAAPSAPIYKGFNSTQTKIQTPDGKIWREEDFHNLSCGIYKDLSHQFAEGTRSLLLKGQGDFPKERKPHKSVRKVQKVHPISDLSRPAISPASWREGQKLVTMILGKNPIVTTEEPQKSKRSEEKGSHCRSSSEPDMSDDIKGILDDLQLQCKNRESDERTHATSQRETSRRHNRGNSGSRSRATIPTVGTASARGCRSASPSNRSRTVNRVEPVQKKRHYDADTVRQYIAQQQEKRKRRQMQEKNALMKEAEQRQQRLQELYRKQREAALTLTTTTESPAQVHLKKTFNKLLHEGAQRTQEATQLRPIYQPSGESDKENRRLEQAQSLSSSDQSLNPLPGSSNDFHFGEASSFESVGLGLATAQEEHSEKNWQQHKVHPDPHNSSESLSEGPLSEGSLTDGDGSPLQSANAFRPIGHQGAVQHSGRKSHQRLSEFQKEAEQFAVVNSLLTQQENSNPVWEEFNKGSPLSVINIFTKTLQENVKVGDIFSERNSPSVHQLPSGSHVADLDYENDPQKDVHTSSCHYEELMRRSTRGAKAIDPSASSPQHSSCSTPGSSPLSKNSIKMRDQSAGTTLVEEHRSTPLPEALSLELRKWDSKRSSENSQITSDDISQLSHRGSNVAKMSPPSNNRQSPGSLDHSSLENSFSDSLRRSAPEKATNTSAADVKPSGELQYSPAVLQQRLAAELHYLESIEESVRQLGDIERLMGVSKAQHESETLSHMLKAKQQQHEQELYELKIKAEREALETKLQMEQNRQRVARAHIDLQEGLATTHKETLEGLQEATTKMMSQQAEAARYTADTARHIKEMTEMAHAHLINYTPPSVQLTSELLKKRSHARMRDNTNLSYESSRTGEDHLDHSESESYRSPGRSLSSEHKDTSHEPLQERSQRAEGSISIEDEVTTAANESLCNSIPSVQEERGDATSVATDYSHKFEESITEDEIEERSFRSLLPSEAHRRESLDRKLQHHNESEEDGMSHNCTPALVAYSITQHQRGSSAFSGGQDSFSHFTMEMVRQYMRDEEVRLQHQSALLRLRQKALKEKTRTELAWLEHQKKKLRDKGEDDKMPPIKKKQRGLLLKLQQEQAEIKRLQEANKAARKERQVLLKQQEEIERMRSSTLKLKERLRFAETLTEAPSETSLSEVASSNLEHTNLNVRSPSPSVSISGSETSSIMQKLKKMRSQTDEKHCSPLHYFFSMFTAQHWASLSVCLPNLRPKLQLYIYNQLVRFLTKREQQLMQRRHHAEELLQWKQRLDKEEAEVLKMEKKALAAWDEQPPQDKGLDLSESEKDFRMMQGSKDFTGDFNHSSATPESSIHTDVDVKQGETSASKSTSASDMASIQSSPANYTDDFASVSPSPNRPSDQKSPIKESIDVSVSEHDQMSKLGDITDNHDMKQTEHISDQRDIETRIRTLKEELKKRKLTAYQLKKEQKKRTKQRLKAQEANLLKQLETYNDFIEKTKAELEQQPDSTPDATSQITDGVLRSAEHPSETMTRERSHLTHVSESDGLPSFVDKAHPGQNRSVSMASTISGFCIGDRVVVSGVQPGTLRFKGSTSFANGFWAGVELDKSEGSNNGTYDGVLYFECSERHGIFAPPDKVTHLTDKFDMYTDTTEDDDSFHDEMPKEENLKLTSKETRPQTDPFGNCLMSLEKLESGDLKSSDDIEQLDKAVDNYQHLDHTIVNGNTIWVSGDASLTPLTPFIDNDKVHISKQSKMEITNLIEKPDVELDHRVLFSSDLKKDERRKDRLGSLADEMLNDIVKNAVQHFAELKKSKVKKIHDANQMSRNKVEEVEETLAPSVDQKDGLPFFLTQEKEEMSSPELCNRPESPVLGASGQEELAKRLAELELSREMEEFGDDQDWFDEDYGLSSRRQQQRLKEKQLEEDQAKFGGHFGKTTSGVGTVMGGPGDQQVKTPPRPELPHPIAPKLPEEPAMVVPHSAAEIEKIAHAAVLEIWKTCGLDSEGLAILTNQQNPNPSQEYYGEDSHSDDLEAACLHSYKKAVYDLTWETLQDVFAEDPNADQPQWVKPQRVKSSSFHEIRTARDISRIQRFVSDEILKLYGLATDQCQRTDWPKMLKFGRKKRDRVDNILVQELHEEESQWVNYDEDELFVKMQLADSIFDALLKDTADALNLIYEKRAKRDAS</sequence>
<dbReference type="InterPro" id="IPR036859">
    <property type="entry name" value="CAP-Gly_dom_sf"/>
</dbReference>
<feature type="region of interest" description="Disordered" evidence="2">
    <location>
        <begin position="416"/>
        <end position="451"/>
    </location>
</feature>
<feature type="compositionally biased region" description="Basic and acidic residues" evidence="2">
    <location>
        <begin position="676"/>
        <end position="695"/>
    </location>
</feature>
<feature type="compositionally biased region" description="Polar residues" evidence="2">
    <location>
        <begin position="938"/>
        <end position="960"/>
    </location>
</feature>
<feature type="compositionally biased region" description="Basic and acidic residues" evidence="2">
    <location>
        <begin position="67"/>
        <end position="84"/>
    </location>
</feature>
<feature type="region of interest" description="Disordered" evidence="2">
    <location>
        <begin position="1776"/>
        <end position="1830"/>
    </location>
</feature>
<feature type="domain" description="CAP-Gly" evidence="3">
    <location>
        <begin position="1866"/>
        <end position="1908"/>
    </location>
</feature>
<feature type="region of interest" description="Disordered" evidence="2">
    <location>
        <begin position="369"/>
        <end position="401"/>
    </location>
</feature>
<dbReference type="PANTHER" id="PTHR13958">
    <property type="entry name" value="CENTROSOME-ASSOCIATED PROTEIN 350"/>
    <property type="match status" value="1"/>
</dbReference>
<feature type="region of interest" description="Disordered" evidence="2">
    <location>
        <begin position="57"/>
        <end position="181"/>
    </location>
</feature>
<dbReference type="SUPFAM" id="SSF74924">
    <property type="entry name" value="Cap-Gly domain"/>
    <property type="match status" value="1"/>
</dbReference>
<feature type="coiled-coil region" evidence="1">
    <location>
        <begin position="1354"/>
        <end position="1428"/>
    </location>
</feature>
<feature type="compositionally biased region" description="Low complexity" evidence="2">
    <location>
        <begin position="696"/>
        <end position="710"/>
    </location>
</feature>
<feature type="compositionally biased region" description="Polar residues" evidence="2">
    <location>
        <begin position="1637"/>
        <end position="1659"/>
    </location>
</feature>
<feature type="compositionally biased region" description="Low complexity" evidence="2">
    <location>
        <begin position="149"/>
        <end position="160"/>
    </location>
</feature>
<feature type="compositionally biased region" description="Basic and acidic residues" evidence="2">
    <location>
        <begin position="250"/>
        <end position="263"/>
    </location>
</feature>
<dbReference type="EMBL" id="OZ035824">
    <property type="protein sequence ID" value="CAL1593674.1"/>
    <property type="molecule type" value="Genomic_DNA"/>
</dbReference>
<feature type="coiled-coil region" evidence="1">
    <location>
        <begin position="1553"/>
        <end position="1580"/>
    </location>
</feature>
<feature type="compositionally biased region" description="Polar residues" evidence="2">
    <location>
        <begin position="1617"/>
        <end position="1627"/>
    </location>
</feature>
<feature type="compositionally biased region" description="Basic and acidic residues" evidence="2">
    <location>
        <begin position="162"/>
        <end position="172"/>
    </location>
</feature>
<dbReference type="PANTHER" id="PTHR13958:SF3">
    <property type="entry name" value="CAP-GLY DOMAIN-CONTAINING PROTEIN-RELATED"/>
    <property type="match status" value="1"/>
</dbReference>
<evidence type="ECO:0000259" key="3">
    <source>
        <dbReference type="PROSITE" id="PS50245"/>
    </source>
</evidence>
<feature type="compositionally biased region" description="Low complexity" evidence="2">
    <location>
        <begin position="228"/>
        <end position="246"/>
    </location>
</feature>
<evidence type="ECO:0000313" key="4">
    <source>
        <dbReference type="EMBL" id="CAL1593674.1"/>
    </source>
</evidence>
<evidence type="ECO:0000256" key="1">
    <source>
        <dbReference type="SAM" id="Coils"/>
    </source>
</evidence>
<feature type="region of interest" description="Disordered" evidence="2">
    <location>
        <begin position="675"/>
        <end position="723"/>
    </location>
</feature>
<dbReference type="GO" id="GO:0005813">
    <property type="term" value="C:centrosome"/>
    <property type="evidence" value="ECO:0007669"/>
    <property type="project" value="InterPro"/>
</dbReference>
<feature type="region of interest" description="Disordered" evidence="2">
    <location>
        <begin position="906"/>
        <end position="980"/>
    </location>
</feature>
<feature type="region of interest" description="Disordered" evidence="2">
    <location>
        <begin position="609"/>
        <end position="661"/>
    </location>
</feature>
<dbReference type="GO" id="GO:0008017">
    <property type="term" value="F:microtubule binding"/>
    <property type="evidence" value="ECO:0007669"/>
    <property type="project" value="InterPro"/>
</dbReference>
<dbReference type="PROSITE" id="PS50245">
    <property type="entry name" value="CAP_GLY_2"/>
    <property type="match status" value="1"/>
</dbReference>
<evidence type="ECO:0000256" key="2">
    <source>
        <dbReference type="SAM" id="MobiDB-lite"/>
    </source>
</evidence>
<feature type="compositionally biased region" description="Low complexity" evidence="2">
    <location>
        <begin position="853"/>
        <end position="872"/>
    </location>
</feature>
<feature type="compositionally biased region" description="Polar residues" evidence="2">
    <location>
        <begin position="511"/>
        <end position="520"/>
    </location>
</feature>
<feature type="region of interest" description="Disordered" evidence="2">
    <location>
        <begin position="466"/>
        <end position="534"/>
    </location>
</feature>
<dbReference type="SMART" id="SM01052">
    <property type="entry name" value="CAP_GLY"/>
    <property type="match status" value="1"/>
</dbReference>
<reference evidence="4 5" key="1">
    <citation type="submission" date="2024-04" db="EMBL/GenBank/DDBJ databases">
        <authorList>
            <person name="Waldvogel A.-M."/>
            <person name="Schoenle A."/>
        </authorList>
    </citation>
    <scope>NUCLEOTIDE SEQUENCE [LARGE SCALE GENOMIC DNA]</scope>
</reference>
<dbReference type="Pfam" id="PF01302">
    <property type="entry name" value="CAP_GLY"/>
    <property type="match status" value="1"/>
</dbReference>
<evidence type="ECO:0000313" key="5">
    <source>
        <dbReference type="Proteomes" id="UP001497482"/>
    </source>
</evidence>
<dbReference type="Gene3D" id="2.30.30.190">
    <property type="entry name" value="CAP Gly-rich-like domain"/>
    <property type="match status" value="1"/>
</dbReference>
<gene>
    <name evidence="4" type="ORF">KC01_LOCUS22729</name>
</gene>
<feature type="compositionally biased region" description="Basic and acidic residues" evidence="2">
    <location>
        <begin position="1675"/>
        <end position="1689"/>
    </location>
</feature>